<keyword evidence="2" id="KW-1185">Reference proteome</keyword>
<evidence type="ECO:0000313" key="2">
    <source>
        <dbReference type="Proteomes" id="UP001140091"/>
    </source>
</evidence>
<dbReference type="AlphaFoldDB" id="A0A9W8MDJ0"/>
<dbReference type="SUPFAM" id="SSF54529">
    <property type="entry name" value="Mitochondrial glycoprotein MAM33-like"/>
    <property type="match status" value="1"/>
</dbReference>
<name>A0A9W8MDJ0_9AGAR</name>
<dbReference type="InterPro" id="IPR036561">
    <property type="entry name" value="MAM33_sf"/>
</dbReference>
<gene>
    <name evidence="1" type="ORF">H1R20_g10520</name>
</gene>
<dbReference type="GO" id="GO:0042256">
    <property type="term" value="P:cytosolic ribosome assembly"/>
    <property type="evidence" value="ECO:0007669"/>
    <property type="project" value="TreeGrafter"/>
</dbReference>
<organism evidence="1 2">
    <name type="scientific">Candolleomyces eurysporus</name>
    <dbReference type="NCBI Taxonomy" id="2828524"/>
    <lineage>
        <taxon>Eukaryota</taxon>
        <taxon>Fungi</taxon>
        <taxon>Dikarya</taxon>
        <taxon>Basidiomycota</taxon>
        <taxon>Agaricomycotina</taxon>
        <taxon>Agaricomycetes</taxon>
        <taxon>Agaricomycetidae</taxon>
        <taxon>Agaricales</taxon>
        <taxon>Agaricineae</taxon>
        <taxon>Psathyrellaceae</taxon>
        <taxon>Candolleomyces</taxon>
    </lineage>
</organism>
<reference evidence="1" key="1">
    <citation type="submission" date="2022-06" db="EMBL/GenBank/DDBJ databases">
        <title>Genome Sequence of Candolleomyces eurysporus.</title>
        <authorList>
            <person name="Buettner E."/>
        </authorList>
    </citation>
    <scope>NUCLEOTIDE SEQUENCE</scope>
    <source>
        <strain evidence="1">VTCC 930004</strain>
    </source>
</reference>
<evidence type="ECO:0008006" key="3">
    <source>
        <dbReference type="Google" id="ProtNLM"/>
    </source>
</evidence>
<feature type="non-terminal residue" evidence="1">
    <location>
        <position position="260"/>
    </location>
</feature>
<evidence type="ECO:0000313" key="1">
    <source>
        <dbReference type="EMBL" id="KAJ2926586.1"/>
    </source>
</evidence>
<proteinExistence type="predicted"/>
<comment type="caution">
    <text evidence="1">The sequence shown here is derived from an EMBL/GenBank/DDBJ whole genome shotgun (WGS) entry which is preliminary data.</text>
</comment>
<sequence length="260" mass="28928">MSAFRALRQAVRVSSRSATFSAARSSVLRPAARQIWAAPSYRAFSVSAGRFGTGSSDISLSQKLQQELDYEKTDNAGPAVPDFVKSFKEQGWEIEDTPGQDEVALTRKFGQENIRLVFSIADIQSEPEEFADAEGEGAEETAGDYPLRVSLSVTKSNGPGALSVDMVAQEGQFITENVSFYDDAKLGTELTAEADWKRRGMYIGPQFETLDISLQEEFDKFLQERGINENVALFIPEYAEFKEQNEYVKWLGKVKAFVDL</sequence>
<dbReference type="Gene3D" id="3.10.280.10">
    <property type="entry name" value="Mitochondrial glycoprotein"/>
    <property type="match status" value="1"/>
</dbReference>
<dbReference type="OrthoDB" id="278212at2759"/>
<dbReference type="EMBL" id="JANBPK010001053">
    <property type="protein sequence ID" value="KAJ2926586.1"/>
    <property type="molecule type" value="Genomic_DNA"/>
</dbReference>
<protein>
    <recommendedName>
        <fullName evidence="3">Mitochondrial glyco protein</fullName>
    </recommendedName>
</protein>
<dbReference type="PANTHER" id="PTHR10826:SF1">
    <property type="entry name" value="COMPLEMENT COMPONENT 1 Q SUBCOMPONENT-BINDING PROTEIN, MITOCHONDRIAL"/>
    <property type="match status" value="1"/>
</dbReference>
<dbReference type="Pfam" id="PF02330">
    <property type="entry name" value="MAM33"/>
    <property type="match status" value="1"/>
</dbReference>
<dbReference type="GO" id="GO:0005759">
    <property type="term" value="C:mitochondrial matrix"/>
    <property type="evidence" value="ECO:0007669"/>
    <property type="project" value="InterPro"/>
</dbReference>
<dbReference type="InterPro" id="IPR003428">
    <property type="entry name" value="MAM33"/>
</dbReference>
<accession>A0A9W8MDJ0</accession>
<dbReference type="Proteomes" id="UP001140091">
    <property type="component" value="Unassembled WGS sequence"/>
</dbReference>
<dbReference type="PANTHER" id="PTHR10826">
    <property type="entry name" value="COMPLEMENT COMPONENT 1"/>
    <property type="match status" value="1"/>
</dbReference>